<dbReference type="Proteomes" id="UP000054537">
    <property type="component" value="Unassembled WGS sequence"/>
</dbReference>
<keyword evidence="2" id="KW-0472">Membrane</keyword>
<keyword evidence="2" id="KW-0812">Transmembrane</keyword>
<accession>A0A0A6UW48</accession>
<dbReference type="AlphaFoldDB" id="A0A0A6UW48"/>
<organism evidence="3 4">
    <name type="scientific">Actinoplanes utahensis</name>
    <dbReference type="NCBI Taxonomy" id="1869"/>
    <lineage>
        <taxon>Bacteria</taxon>
        <taxon>Bacillati</taxon>
        <taxon>Actinomycetota</taxon>
        <taxon>Actinomycetes</taxon>
        <taxon>Micromonosporales</taxon>
        <taxon>Micromonosporaceae</taxon>
        <taxon>Actinoplanes</taxon>
    </lineage>
</organism>
<evidence type="ECO:0000256" key="1">
    <source>
        <dbReference type="SAM" id="MobiDB-lite"/>
    </source>
</evidence>
<evidence type="ECO:0000313" key="3">
    <source>
        <dbReference type="EMBL" id="KHD78664.1"/>
    </source>
</evidence>
<proteinExistence type="predicted"/>
<keyword evidence="2" id="KW-1133">Transmembrane helix</keyword>
<sequence length="109" mass="11019">MSHQVNGPSIGECGTGPVPRWWTRIMNKLTLLAAGLGIAAGAVVTAGPAAAGCPTRTICETPGPSVIGPPQPAPKIVHPDSSVIPAPRPIARPNGAQTVHPQIGSLAWP</sequence>
<name>A0A0A6UW48_ACTUT</name>
<feature type="transmembrane region" description="Helical" evidence="2">
    <location>
        <begin position="29"/>
        <end position="51"/>
    </location>
</feature>
<keyword evidence="4" id="KW-1185">Reference proteome</keyword>
<comment type="caution">
    <text evidence="3">The sequence shown here is derived from an EMBL/GenBank/DDBJ whole genome shotgun (WGS) entry which is preliminary data.</text>
</comment>
<evidence type="ECO:0000256" key="2">
    <source>
        <dbReference type="SAM" id="Phobius"/>
    </source>
</evidence>
<dbReference type="EMBL" id="JRTT01000003">
    <property type="protein sequence ID" value="KHD78664.1"/>
    <property type="molecule type" value="Genomic_DNA"/>
</dbReference>
<protein>
    <submittedName>
        <fullName evidence="3">Uncharacterized protein</fullName>
    </submittedName>
</protein>
<reference evidence="3 4" key="1">
    <citation type="submission" date="2014-10" db="EMBL/GenBank/DDBJ databases">
        <title>Draft genome sequence of Actinoplanes utahensis NRRL 12052.</title>
        <authorList>
            <person name="Velasco-Bucheli B."/>
            <person name="del Cerro C."/>
            <person name="Hormigo D."/>
            <person name="Garcia J.L."/>
            <person name="Acebal C."/>
            <person name="Arroyo M."/>
            <person name="de la Mata I."/>
        </authorList>
    </citation>
    <scope>NUCLEOTIDE SEQUENCE [LARGE SCALE GENOMIC DNA]</scope>
    <source>
        <strain evidence="3 4">NRRL 12052</strain>
    </source>
</reference>
<feature type="region of interest" description="Disordered" evidence="1">
    <location>
        <begin position="86"/>
        <end position="109"/>
    </location>
</feature>
<evidence type="ECO:0000313" key="4">
    <source>
        <dbReference type="Proteomes" id="UP000054537"/>
    </source>
</evidence>
<gene>
    <name evidence="3" type="ORF">MB27_03205</name>
</gene>